<dbReference type="CDD" id="cd01647">
    <property type="entry name" value="RT_LTR"/>
    <property type="match status" value="1"/>
</dbReference>
<reference evidence="2" key="1">
    <citation type="journal article" date="2022" name="Int. J. Mol. Sci.">
        <title>Draft Genome of Tanacetum Coccineum: Genomic Comparison of Closely Related Tanacetum-Family Plants.</title>
        <authorList>
            <person name="Yamashiro T."/>
            <person name="Shiraishi A."/>
            <person name="Nakayama K."/>
            <person name="Satake H."/>
        </authorList>
    </citation>
    <scope>NUCLEOTIDE SEQUENCE</scope>
</reference>
<keyword evidence="2" id="KW-0695">RNA-directed DNA polymerase</keyword>
<dbReference type="Gene3D" id="3.30.70.270">
    <property type="match status" value="1"/>
</dbReference>
<sequence length="597" mass="70310">MNQESLMKFNYHSPNKSYHKYHGVMSSKGFDERRFIPNKYAPTEEIDKIREEFQTLTQTNETVNELWKKFNDLIPYCPEYHENEKLKVEIFQGMLRDEIREVISPFKCTALKDLLSRARVREADLQRRKSKEVKESKRKLEYGDRYVKKPKHDHGRKGGRNQTKTLCKNWHKLHLGECRANLQGHNSNECPNSKVIEAKTLRAIKEENMGVPNPKARVQKLVQVVNPQGCEIIVYGDKRKGDFRLCSVMKDRKYLSHGCYAFMAHVIDTSFEKKSVNDVPVVNEFLDVFPEDLLGVNEPTPGIIDKGFIRPSSSPWGDPILFVKKKDGSMRMCIDYRELNKVTMKNVYPLPRIDDLFDQLQAPKSVGEIRSFLGLAGYYRRFIQDFSKIASLLTKLTKKNTPFMRGEELKNILLPCKRSYMRLRFLFYRKKPKIWSFIVMHLIPVSDVFLCNRTSGLCFEDLEALSLWCEIHNLHYRSLQYFLEKKDPNMRQRRWLELVKDYDCEIRYHPGKTNVVADALSRKERERVTRIRSLRMIVTFALFDKIKAAQVEALKEENWKSERIASYIPHLEDDIREIKTQNGRIKFLSEAMSWSYS</sequence>
<dbReference type="InterPro" id="IPR043502">
    <property type="entry name" value="DNA/RNA_pol_sf"/>
</dbReference>
<dbReference type="EMBL" id="BQNB010018001">
    <property type="protein sequence ID" value="GJT69592.1"/>
    <property type="molecule type" value="Genomic_DNA"/>
</dbReference>
<evidence type="ECO:0000259" key="1">
    <source>
        <dbReference type="Pfam" id="PF03732"/>
    </source>
</evidence>
<organism evidence="2 3">
    <name type="scientific">Tanacetum coccineum</name>
    <dbReference type="NCBI Taxonomy" id="301880"/>
    <lineage>
        <taxon>Eukaryota</taxon>
        <taxon>Viridiplantae</taxon>
        <taxon>Streptophyta</taxon>
        <taxon>Embryophyta</taxon>
        <taxon>Tracheophyta</taxon>
        <taxon>Spermatophyta</taxon>
        <taxon>Magnoliopsida</taxon>
        <taxon>eudicotyledons</taxon>
        <taxon>Gunneridae</taxon>
        <taxon>Pentapetalae</taxon>
        <taxon>asterids</taxon>
        <taxon>campanulids</taxon>
        <taxon>Asterales</taxon>
        <taxon>Asteraceae</taxon>
        <taxon>Asteroideae</taxon>
        <taxon>Anthemideae</taxon>
        <taxon>Anthemidinae</taxon>
        <taxon>Tanacetum</taxon>
    </lineage>
</organism>
<proteinExistence type="predicted"/>
<comment type="caution">
    <text evidence="2">The sequence shown here is derived from an EMBL/GenBank/DDBJ whole genome shotgun (WGS) entry which is preliminary data.</text>
</comment>
<dbReference type="PANTHER" id="PTHR37984:SF5">
    <property type="entry name" value="PROTEIN NYNRIN-LIKE"/>
    <property type="match status" value="1"/>
</dbReference>
<dbReference type="PANTHER" id="PTHR37984">
    <property type="entry name" value="PROTEIN CBG26694"/>
    <property type="match status" value="1"/>
</dbReference>
<dbReference type="Proteomes" id="UP001151760">
    <property type="component" value="Unassembled WGS sequence"/>
</dbReference>
<evidence type="ECO:0000313" key="3">
    <source>
        <dbReference type="Proteomes" id="UP001151760"/>
    </source>
</evidence>
<feature type="domain" description="Retrotransposon gag" evidence="1">
    <location>
        <begin position="38"/>
        <end position="93"/>
    </location>
</feature>
<keyword evidence="2" id="KW-0548">Nucleotidyltransferase</keyword>
<dbReference type="InterPro" id="IPR043128">
    <property type="entry name" value="Rev_trsase/Diguanyl_cyclase"/>
</dbReference>
<dbReference type="InterPro" id="IPR005162">
    <property type="entry name" value="Retrotrans_gag_dom"/>
</dbReference>
<dbReference type="SUPFAM" id="SSF56672">
    <property type="entry name" value="DNA/RNA polymerases"/>
    <property type="match status" value="1"/>
</dbReference>
<gene>
    <name evidence="2" type="ORF">Tco_1028878</name>
</gene>
<keyword evidence="3" id="KW-1185">Reference proteome</keyword>
<reference evidence="2" key="2">
    <citation type="submission" date="2022-01" db="EMBL/GenBank/DDBJ databases">
        <authorList>
            <person name="Yamashiro T."/>
            <person name="Shiraishi A."/>
            <person name="Satake H."/>
            <person name="Nakayama K."/>
        </authorList>
    </citation>
    <scope>NUCLEOTIDE SEQUENCE</scope>
</reference>
<dbReference type="Pfam" id="PF03732">
    <property type="entry name" value="Retrotrans_gag"/>
    <property type="match status" value="1"/>
</dbReference>
<keyword evidence="2" id="KW-0808">Transferase</keyword>
<name>A0ABQ5G416_9ASTR</name>
<dbReference type="GO" id="GO:0003964">
    <property type="term" value="F:RNA-directed DNA polymerase activity"/>
    <property type="evidence" value="ECO:0007669"/>
    <property type="project" value="UniProtKB-KW"/>
</dbReference>
<accession>A0ABQ5G416</accession>
<dbReference type="InterPro" id="IPR050951">
    <property type="entry name" value="Retrovirus_Pol_polyprotein"/>
</dbReference>
<dbReference type="Gene3D" id="3.10.10.10">
    <property type="entry name" value="HIV Type 1 Reverse Transcriptase, subunit A, domain 1"/>
    <property type="match status" value="1"/>
</dbReference>
<protein>
    <submittedName>
        <fullName evidence="2">Reverse transcriptase domain-containing protein</fullName>
    </submittedName>
</protein>
<evidence type="ECO:0000313" key="2">
    <source>
        <dbReference type="EMBL" id="GJT69592.1"/>
    </source>
</evidence>